<dbReference type="GO" id="GO:0003677">
    <property type="term" value="F:DNA binding"/>
    <property type="evidence" value="ECO:0007669"/>
    <property type="project" value="UniProtKB-KW"/>
</dbReference>
<dbReference type="PANTHER" id="PTHR33204">
    <property type="entry name" value="TRANSCRIPTIONAL REGULATOR, MARR FAMILY"/>
    <property type="match status" value="1"/>
</dbReference>
<protein>
    <recommendedName>
        <fullName evidence="4">HTH hxlR-type domain-containing protein</fullName>
    </recommendedName>
</protein>
<dbReference type="Proteomes" id="UP000469194">
    <property type="component" value="Unassembled WGS sequence"/>
</dbReference>
<organism evidence="5 6">
    <name type="scientific">Bifidobacterium aerophilum</name>
    <dbReference type="NCBI Taxonomy" id="1798155"/>
    <lineage>
        <taxon>Bacteria</taxon>
        <taxon>Bacillati</taxon>
        <taxon>Actinomycetota</taxon>
        <taxon>Actinomycetes</taxon>
        <taxon>Bifidobacteriales</taxon>
        <taxon>Bifidobacteriaceae</taxon>
        <taxon>Bifidobacterium</taxon>
    </lineage>
</organism>
<dbReference type="SUPFAM" id="SSF46785">
    <property type="entry name" value="Winged helix' DNA-binding domain"/>
    <property type="match status" value="1"/>
</dbReference>
<keyword evidence="1" id="KW-0805">Transcription regulation</keyword>
<evidence type="ECO:0000256" key="3">
    <source>
        <dbReference type="ARBA" id="ARBA00023163"/>
    </source>
</evidence>
<dbReference type="InterPro" id="IPR036388">
    <property type="entry name" value="WH-like_DNA-bd_sf"/>
</dbReference>
<dbReference type="InterPro" id="IPR002577">
    <property type="entry name" value="HTH_HxlR"/>
</dbReference>
<evidence type="ECO:0000313" key="5">
    <source>
        <dbReference type="EMBL" id="NEG89251.1"/>
    </source>
</evidence>
<keyword evidence="3" id="KW-0804">Transcription</keyword>
<dbReference type="RefSeq" id="WP_163230336.1">
    <property type="nucleotide sequence ID" value="NZ_WHZW01000007.1"/>
</dbReference>
<gene>
    <name evidence="5" type="ORF">GFD25_04395</name>
</gene>
<dbReference type="PANTHER" id="PTHR33204:SF37">
    <property type="entry name" value="HTH-TYPE TRANSCRIPTIONAL REGULATOR YODB"/>
    <property type="match status" value="1"/>
</dbReference>
<evidence type="ECO:0000256" key="1">
    <source>
        <dbReference type="ARBA" id="ARBA00023015"/>
    </source>
</evidence>
<comment type="caution">
    <text evidence="5">The sequence shown here is derived from an EMBL/GenBank/DDBJ whole genome shotgun (WGS) entry which is preliminary data.</text>
</comment>
<dbReference type="PROSITE" id="PS51118">
    <property type="entry name" value="HTH_HXLR"/>
    <property type="match status" value="1"/>
</dbReference>
<name>A0A6N9Z428_9BIFI</name>
<dbReference type="AlphaFoldDB" id="A0A6N9Z428"/>
<keyword evidence="2" id="KW-0238">DNA-binding</keyword>
<dbReference type="Gene3D" id="1.10.10.10">
    <property type="entry name" value="Winged helix-like DNA-binding domain superfamily/Winged helix DNA-binding domain"/>
    <property type="match status" value="1"/>
</dbReference>
<accession>A0A6N9Z428</accession>
<evidence type="ECO:0000259" key="4">
    <source>
        <dbReference type="PROSITE" id="PS51118"/>
    </source>
</evidence>
<evidence type="ECO:0000313" key="6">
    <source>
        <dbReference type="Proteomes" id="UP000469194"/>
    </source>
</evidence>
<dbReference type="InterPro" id="IPR036390">
    <property type="entry name" value="WH_DNA-bd_sf"/>
</dbReference>
<sequence length="135" mass="15254">MTHHDKEAASEGSYFDLLDAISGRWAIVTIEALQTRPLRMYELRRRLRSVPSQALSTTLSELIDAGVIARRTGERDPSQPEYSLTDTGTSALKPLIQLHLWAKTHYEEATMRAAAEDAARRYLLLHRPQHTDEAA</sequence>
<proteinExistence type="predicted"/>
<dbReference type="Pfam" id="PF01638">
    <property type="entry name" value="HxlR"/>
    <property type="match status" value="1"/>
</dbReference>
<reference evidence="5 6" key="1">
    <citation type="submission" date="2019-10" db="EMBL/GenBank/DDBJ databases">
        <title>Bifidobacterium from non-human primates.</title>
        <authorList>
            <person name="Modesto M."/>
        </authorList>
    </citation>
    <scope>NUCLEOTIDE SEQUENCE [LARGE SCALE GENOMIC DNA]</scope>
    <source>
        <strain evidence="5 6">TRE17</strain>
    </source>
</reference>
<dbReference type="EMBL" id="WHZW01000007">
    <property type="protein sequence ID" value="NEG89251.1"/>
    <property type="molecule type" value="Genomic_DNA"/>
</dbReference>
<keyword evidence="6" id="KW-1185">Reference proteome</keyword>
<evidence type="ECO:0000256" key="2">
    <source>
        <dbReference type="ARBA" id="ARBA00023125"/>
    </source>
</evidence>
<feature type="domain" description="HTH hxlR-type" evidence="4">
    <location>
        <begin position="10"/>
        <end position="110"/>
    </location>
</feature>